<sequence>MARSIGDSAATPARSIGDSATTRGAVATCNPATTRVSQVYENFINHGRGFRASGRNLEANRPTMAAAHTDPRSTMVSSQSITATTSGRNAYCTMSMMNFVSYF</sequence>
<reference evidence="2" key="2">
    <citation type="submission" date="2018-04" db="EMBL/GenBank/DDBJ databases">
        <title>OnivRS2 (Oryza nivara Reference Sequence Version 2).</title>
        <authorList>
            <person name="Zhang J."/>
            <person name="Kudrna D."/>
            <person name="Lee S."/>
            <person name="Talag J."/>
            <person name="Rajasekar S."/>
            <person name="Welchert J."/>
            <person name="Hsing Y.-I."/>
            <person name="Wing R.A."/>
        </authorList>
    </citation>
    <scope>NUCLEOTIDE SEQUENCE [LARGE SCALE GENOMIC DNA]</scope>
    <source>
        <strain evidence="2">SL10</strain>
    </source>
</reference>
<dbReference type="Proteomes" id="UP000006591">
    <property type="component" value="Chromosome 3"/>
</dbReference>
<accession>A0A0E0GRC8</accession>
<feature type="region of interest" description="Disordered" evidence="1">
    <location>
        <begin position="50"/>
        <end position="81"/>
    </location>
</feature>
<keyword evidence="3" id="KW-1185">Reference proteome</keyword>
<feature type="compositionally biased region" description="Polar residues" evidence="1">
    <location>
        <begin position="72"/>
        <end position="81"/>
    </location>
</feature>
<dbReference type="EnsemblPlants" id="ONIVA03G29440.1">
    <property type="protein sequence ID" value="ONIVA03G29440.1"/>
    <property type="gene ID" value="ONIVA03G29440"/>
</dbReference>
<evidence type="ECO:0000313" key="3">
    <source>
        <dbReference type="Proteomes" id="UP000006591"/>
    </source>
</evidence>
<dbReference type="AlphaFoldDB" id="A0A0E0GRC8"/>
<dbReference type="Gramene" id="ONIVA03G29440.1">
    <property type="protein sequence ID" value="ONIVA03G29440.1"/>
    <property type="gene ID" value="ONIVA03G29440"/>
</dbReference>
<protein>
    <submittedName>
        <fullName evidence="2">Uncharacterized protein</fullName>
    </submittedName>
</protein>
<name>A0A0E0GRC8_ORYNI</name>
<dbReference type="HOGENOM" id="CLU_178830_0_0_1"/>
<proteinExistence type="predicted"/>
<evidence type="ECO:0000313" key="2">
    <source>
        <dbReference type="EnsemblPlants" id="ONIVA03G29440.1"/>
    </source>
</evidence>
<dbReference type="OMA" id="CTMSMMN"/>
<evidence type="ECO:0000256" key="1">
    <source>
        <dbReference type="SAM" id="MobiDB-lite"/>
    </source>
</evidence>
<feature type="region of interest" description="Disordered" evidence="1">
    <location>
        <begin position="1"/>
        <end position="23"/>
    </location>
</feature>
<reference evidence="2" key="1">
    <citation type="submission" date="2015-04" db="UniProtKB">
        <authorList>
            <consortium name="EnsemblPlants"/>
        </authorList>
    </citation>
    <scope>IDENTIFICATION</scope>
    <source>
        <strain evidence="2">SL10</strain>
    </source>
</reference>
<organism evidence="2">
    <name type="scientific">Oryza nivara</name>
    <name type="common">Indian wild rice</name>
    <name type="synonym">Oryza sativa f. spontanea</name>
    <dbReference type="NCBI Taxonomy" id="4536"/>
    <lineage>
        <taxon>Eukaryota</taxon>
        <taxon>Viridiplantae</taxon>
        <taxon>Streptophyta</taxon>
        <taxon>Embryophyta</taxon>
        <taxon>Tracheophyta</taxon>
        <taxon>Spermatophyta</taxon>
        <taxon>Magnoliopsida</taxon>
        <taxon>Liliopsida</taxon>
        <taxon>Poales</taxon>
        <taxon>Poaceae</taxon>
        <taxon>BOP clade</taxon>
        <taxon>Oryzoideae</taxon>
        <taxon>Oryzeae</taxon>
        <taxon>Oryzinae</taxon>
        <taxon>Oryza</taxon>
    </lineage>
</organism>